<dbReference type="AlphaFoldDB" id="A0A9D4U4D0"/>
<dbReference type="EMBL" id="JABFUD020000023">
    <property type="protein sequence ID" value="KAI5061384.1"/>
    <property type="molecule type" value="Genomic_DNA"/>
</dbReference>
<organism evidence="1 2">
    <name type="scientific">Adiantum capillus-veneris</name>
    <name type="common">Maidenhair fern</name>
    <dbReference type="NCBI Taxonomy" id="13818"/>
    <lineage>
        <taxon>Eukaryota</taxon>
        <taxon>Viridiplantae</taxon>
        <taxon>Streptophyta</taxon>
        <taxon>Embryophyta</taxon>
        <taxon>Tracheophyta</taxon>
        <taxon>Polypodiopsida</taxon>
        <taxon>Polypodiidae</taxon>
        <taxon>Polypodiales</taxon>
        <taxon>Pteridineae</taxon>
        <taxon>Pteridaceae</taxon>
        <taxon>Vittarioideae</taxon>
        <taxon>Adiantum</taxon>
    </lineage>
</organism>
<proteinExistence type="predicted"/>
<keyword evidence="2" id="KW-1185">Reference proteome</keyword>
<sequence>MYGKKKEKALSKVEKTHMRRAYDYVAIANPENGLAWFNLCKWYTKWHDKANRFVVNMIIEPVRTSPLLEE</sequence>
<gene>
    <name evidence="1" type="ORF">GOP47_0023889</name>
</gene>
<name>A0A9D4U4D0_ADICA</name>
<evidence type="ECO:0000313" key="2">
    <source>
        <dbReference type="Proteomes" id="UP000886520"/>
    </source>
</evidence>
<protein>
    <submittedName>
        <fullName evidence="1">Uncharacterized protein</fullName>
    </submittedName>
</protein>
<reference evidence="1" key="1">
    <citation type="submission" date="2021-01" db="EMBL/GenBank/DDBJ databases">
        <title>Adiantum capillus-veneris genome.</title>
        <authorList>
            <person name="Fang Y."/>
            <person name="Liao Q."/>
        </authorList>
    </citation>
    <scope>NUCLEOTIDE SEQUENCE</scope>
    <source>
        <strain evidence="1">H3</strain>
        <tissue evidence="1">Leaf</tissue>
    </source>
</reference>
<evidence type="ECO:0000313" key="1">
    <source>
        <dbReference type="EMBL" id="KAI5061384.1"/>
    </source>
</evidence>
<accession>A0A9D4U4D0</accession>
<comment type="caution">
    <text evidence="1">The sequence shown here is derived from an EMBL/GenBank/DDBJ whole genome shotgun (WGS) entry which is preliminary data.</text>
</comment>
<dbReference type="OrthoDB" id="2008968at2759"/>
<dbReference type="Proteomes" id="UP000886520">
    <property type="component" value="Chromosome 23"/>
</dbReference>